<reference evidence="7 8" key="1">
    <citation type="journal article" date="2021" name="G3 (Bethesda)">
        <title>Genomic diversity, chromosomal rearrangements, and interspecies hybridization in the ogataea polymorpha species complex.</title>
        <authorList>
            <person name="Hanson S.J."/>
            <person name="Cinneide E.O."/>
            <person name="Salzberg L.I."/>
            <person name="Wolfe K.H."/>
            <person name="McGowan J."/>
            <person name="Fitzpatrick D.A."/>
            <person name="Matlin K."/>
        </authorList>
    </citation>
    <scope>NUCLEOTIDE SEQUENCE [LARGE SCALE GENOMIC DNA]</scope>
    <source>
        <strain evidence="7">81-436-3</strain>
    </source>
</reference>
<dbReference type="InterPro" id="IPR000306">
    <property type="entry name" value="Znf_FYVE"/>
</dbReference>
<feature type="compositionally biased region" description="Polar residues" evidence="5">
    <location>
        <begin position="141"/>
        <end position="153"/>
    </location>
</feature>
<accession>A0ABQ7R959</accession>
<evidence type="ECO:0000256" key="2">
    <source>
        <dbReference type="ARBA" id="ARBA00022771"/>
    </source>
</evidence>
<dbReference type="PROSITE" id="PS50178">
    <property type="entry name" value="ZF_FYVE"/>
    <property type="match status" value="1"/>
</dbReference>
<dbReference type="PANTHER" id="PTHR46715:SF1">
    <property type="entry name" value="1-PHOSPHATIDYLINOSITOL 3-PHOSPHATE 5-KINASE"/>
    <property type="match status" value="1"/>
</dbReference>
<dbReference type="Pfam" id="PF01363">
    <property type="entry name" value="FYVE"/>
    <property type="match status" value="1"/>
</dbReference>
<protein>
    <recommendedName>
        <fullName evidence="6">FYVE-type domain-containing protein</fullName>
    </recommendedName>
</protein>
<feature type="domain" description="FYVE-type" evidence="6">
    <location>
        <begin position="67"/>
        <end position="126"/>
    </location>
</feature>
<feature type="region of interest" description="Disordered" evidence="5">
    <location>
        <begin position="463"/>
        <end position="485"/>
    </location>
</feature>
<feature type="region of interest" description="Disordered" evidence="5">
    <location>
        <begin position="134"/>
        <end position="230"/>
    </location>
</feature>
<keyword evidence="3" id="KW-0862">Zinc</keyword>
<keyword evidence="1" id="KW-0479">Metal-binding</keyword>
<evidence type="ECO:0000256" key="3">
    <source>
        <dbReference type="ARBA" id="ARBA00022833"/>
    </source>
</evidence>
<dbReference type="PANTHER" id="PTHR46715">
    <property type="entry name" value="1-PHOSPHATIDYLINOSITOL 3-PHOSPHATE 5-KINASE"/>
    <property type="match status" value="1"/>
</dbReference>
<dbReference type="Proteomes" id="UP000697297">
    <property type="component" value="Unassembled WGS sequence"/>
</dbReference>
<dbReference type="Gene3D" id="3.30.40.10">
    <property type="entry name" value="Zinc/RING finger domain, C3HC4 (zinc finger)"/>
    <property type="match status" value="1"/>
</dbReference>
<evidence type="ECO:0000256" key="5">
    <source>
        <dbReference type="SAM" id="MobiDB-lite"/>
    </source>
</evidence>
<feature type="compositionally biased region" description="Basic and acidic residues" evidence="5">
    <location>
        <begin position="525"/>
        <end position="535"/>
    </location>
</feature>
<feature type="compositionally biased region" description="Low complexity" evidence="5">
    <location>
        <begin position="328"/>
        <end position="343"/>
    </location>
</feature>
<keyword evidence="2 4" id="KW-0863">Zinc-finger</keyword>
<evidence type="ECO:0000313" key="8">
    <source>
        <dbReference type="Proteomes" id="UP000697297"/>
    </source>
</evidence>
<comment type="caution">
    <text evidence="7">The sequence shown here is derived from an EMBL/GenBank/DDBJ whole genome shotgun (WGS) entry which is preliminary data.</text>
</comment>
<evidence type="ECO:0000256" key="1">
    <source>
        <dbReference type="ARBA" id="ARBA00022723"/>
    </source>
</evidence>
<name>A0ABQ7R959_9ASCO</name>
<evidence type="ECO:0000313" key="7">
    <source>
        <dbReference type="EMBL" id="KAG7761741.1"/>
    </source>
</evidence>
<dbReference type="InterPro" id="IPR043548">
    <property type="entry name" value="PIKfyve"/>
</dbReference>
<proteinExistence type="predicted"/>
<feature type="compositionally biased region" description="Low complexity" evidence="5">
    <location>
        <begin position="389"/>
        <end position="404"/>
    </location>
</feature>
<dbReference type="InterPro" id="IPR013083">
    <property type="entry name" value="Znf_RING/FYVE/PHD"/>
</dbReference>
<sequence>MSFKLGLSGSAHSTTQLSDHVLPSHASVHRAVANDGYNDLTLNLMSTLRNKHKTETQGLGRDYWLDDSSATKCRACDRTFTTFRRKHHCRICGKIFCSSCTTFIDGDKFNHPGKMRVCLLCLKLADRYQEYASSEDESVGDESNSSTQVSETLSPVRADSESRDTQSLAATADEQFVPRSAPTPPPMMAIPTTRKGEAIEIDIPRSNSVSRQEDADAAQLHGGGGERGRRRRVLDLQLRHGDPAGQPPAVRRLAPRRGVRAVGLAHAAELAVGAVRRRGRAGTAGVHFRALEPAQQPRVQLDVPQSERRHVQARGRGQHDGAQGVPHQQGAAADQLPPAQAPAHESQRDARGQRRELEPAVWAGGVRRVRARVRGVRVHGRLPARGRKPCAAAAHAAADRPPGGAHRGLDTDAHQVSQADFQRARGAGERRELRHLELPQAETDPRLLDRGLGRAGRRRVLQVSAAQDDGRQHPEPAHHAGDVPDRVRAGGRHAVLEPGTAHRAAGRVSGEAGGADRGAAAECGAGREHGERLRAEAAGGRGHHGRVQPQAAAAA</sequence>
<gene>
    <name evidence="7" type="ORF">KL946_005294</name>
</gene>
<dbReference type="EMBL" id="JAHLUN010000021">
    <property type="protein sequence ID" value="KAG7761741.1"/>
    <property type="molecule type" value="Genomic_DNA"/>
</dbReference>
<feature type="region of interest" description="Disordered" evidence="5">
    <location>
        <begin position="387"/>
        <end position="411"/>
    </location>
</feature>
<dbReference type="SMART" id="SM00064">
    <property type="entry name" value="FYVE"/>
    <property type="match status" value="1"/>
</dbReference>
<dbReference type="InterPro" id="IPR017455">
    <property type="entry name" value="Znf_FYVE-rel"/>
</dbReference>
<evidence type="ECO:0000256" key="4">
    <source>
        <dbReference type="PROSITE-ProRule" id="PRU00091"/>
    </source>
</evidence>
<evidence type="ECO:0000259" key="6">
    <source>
        <dbReference type="PROSITE" id="PS50178"/>
    </source>
</evidence>
<dbReference type="InterPro" id="IPR011011">
    <property type="entry name" value="Znf_FYVE_PHD"/>
</dbReference>
<keyword evidence="8" id="KW-1185">Reference proteome</keyword>
<feature type="compositionally biased region" description="Basic and acidic residues" evidence="5">
    <location>
        <begin position="468"/>
        <end position="485"/>
    </location>
</feature>
<feature type="compositionally biased region" description="Basic and acidic residues" evidence="5">
    <location>
        <begin position="345"/>
        <end position="358"/>
    </location>
</feature>
<dbReference type="SUPFAM" id="SSF57903">
    <property type="entry name" value="FYVE/PHD zinc finger"/>
    <property type="match status" value="1"/>
</dbReference>
<feature type="region of interest" description="Disordered" evidence="5">
    <location>
        <begin position="497"/>
        <end position="555"/>
    </location>
</feature>
<organism evidence="7 8">
    <name type="scientific">Ogataea haglerorum</name>
    <dbReference type="NCBI Taxonomy" id="1937702"/>
    <lineage>
        <taxon>Eukaryota</taxon>
        <taxon>Fungi</taxon>
        <taxon>Dikarya</taxon>
        <taxon>Ascomycota</taxon>
        <taxon>Saccharomycotina</taxon>
        <taxon>Pichiomycetes</taxon>
        <taxon>Pichiales</taxon>
        <taxon>Pichiaceae</taxon>
        <taxon>Ogataea</taxon>
    </lineage>
</organism>
<feature type="region of interest" description="Disordered" evidence="5">
    <location>
        <begin position="287"/>
        <end position="358"/>
    </location>
</feature>